<reference evidence="2 3" key="1">
    <citation type="submission" date="2017-01" db="EMBL/GenBank/DDBJ databases">
        <title>Novel large sulfur bacteria in the metagenomes of groundwater-fed chemosynthetic microbial mats in the Lake Huron basin.</title>
        <authorList>
            <person name="Sharrar A.M."/>
            <person name="Flood B.E."/>
            <person name="Bailey J.V."/>
            <person name="Jones D.S."/>
            <person name="Biddanda B."/>
            <person name="Ruberg S.A."/>
            <person name="Marcus D.N."/>
            <person name="Dick G.J."/>
        </authorList>
    </citation>
    <scope>NUCLEOTIDE SEQUENCE [LARGE SCALE GENOMIC DNA]</scope>
    <source>
        <strain evidence="2">A8</strain>
    </source>
</reference>
<dbReference type="Proteomes" id="UP000192491">
    <property type="component" value="Unassembled WGS sequence"/>
</dbReference>
<feature type="transmembrane region" description="Helical" evidence="1">
    <location>
        <begin position="99"/>
        <end position="118"/>
    </location>
</feature>
<keyword evidence="1" id="KW-0472">Membrane</keyword>
<feature type="transmembrane region" description="Helical" evidence="1">
    <location>
        <begin position="42"/>
        <end position="62"/>
    </location>
</feature>
<evidence type="ECO:0008006" key="4">
    <source>
        <dbReference type="Google" id="ProtNLM"/>
    </source>
</evidence>
<feature type="transmembrane region" description="Helical" evidence="1">
    <location>
        <begin position="74"/>
        <end position="93"/>
    </location>
</feature>
<evidence type="ECO:0000313" key="2">
    <source>
        <dbReference type="EMBL" id="OQX14123.1"/>
    </source>
</evidence>
<dbReference type="InterPro" id="IPR052712">
    <property type="entry name" value="Acid_resist_chaperone_HdeD"/>
</dbReference>
<gene>
    <name evidence="2" type="ORF">BWK73_10250</name>
</gene>
<evidence type="ECO:0000313" key="3">
    <source>
        <dbReference type="Proteomes" id="UP000192491"/>
    </source>
</evidence>
<organism evidence="2 3">
    <name type="scientific">Thiothrix lacustris</name>
    <dbReference type="NCBI Taxonomy" id="525917"/>
    <lineage>
        <taxon>Bacteria</taxon>
        <taxon>Pseudomonadati</taxon>
        <taxon>Pseudomonadota</taxon>
        <taxon>Gammaproteobacteria</taxon>
        <taxon>Thiotrichales</taxon>
        <taxon>Thiotrichaceae</taxon>
        <taxon>Thiothrix</taxon>
    </lineage>
</organism>
<dbReference type="EMBL" id="MTEJ01000034">
    <property type="protein sequence ID" value="OQX14123.1"/>
    <property type="molecule type" value="Genomic_DNA"/>
</dbReference>
<dbReference type="InterPro" id="IPR005325">
    <property type="entry name" value="DUF308_memb"/>
</dbReference>
<proteinExistence type="predicted"/>
<accession>A0A1Y1QUL2</accession>
<sequence>MNTTLSPLPELEKNFGRYTLWLGILLLILGTTGFFLPNLMAIATSSFVAAWLVVGGVFWGAHSISNNPKNILNWLKPLILVGSGAFMLVYPQVGIETLALWLALYLLLDMAGSFSLTFRLRPAAGWWWMLFNGITSLVLALMILLNWPAISDWFVGIYVSISLMFDGIALLGLHFAAKPRA</sequence>
<keyword evidence="1" id="KW-1133">Transmembrane helix</keyword>
<comment type="caution">
    <text evidence="2">The sequence shown here is derived from an EMBL/GenBank/DDBJ whole genome shotgun (WGS) entry which is preliminary data.</text>
</comment>
<protein>
    <recommendedName>
        <fullName evidence="4">HdeD protein</fullName>
    </recommendedName>
</protein>
<dbReference type="AlphaFoldDB" id="A0A1Y1QUL2"/>
<dbReference type="PANTHER" id="PTHR34989">
    <property type="entry name" value="PROTEIN HDED"/>
    <property type="match status" value="1"/>
</dbReference>
<keyword evidence="1" id="KW-0812">Transmembrane</keyword>
<dbReference type="Pfam" id="PF03729">
    <property type="entry name" value="DUF308"/>
    <property type="match status" value="2"/>
</dbReference>
<dbReference type="PANTHER" id="PTHR34989:SF1">
    <property type="entry name" value="PROTEIN HDED"/>
    <property type="match status" value="1"/>
</dbReference>
<feature type="transmembrane region" description="Helical" evidence="1">
    <location>
        <begin position="125"/>
        <end position="147"/>
    </location>
</feature>
<feature type="transmembrane region" description="Helical" evidence="1">
    <location>
        <begin position="18"/>
        <end position="36"/>
    </location>
</feature>
<name>A0A1Y1QUL2_9GAMM</name>
<feature type="transmembrane region" description="Helical" evidence="1">
    <location>
        <begin position="153"/>
        <end position="177"/>
    </location>
</feature>
<evidence type="ECO:0000256" key="1">
    <source>
        <dbReference type="SAM" id="Phobius"/>
    </source>
</evidence>
<dbReference type="GO" id="GO:0005886">
    <property type="term" value="C:plasma membrane"/>
    <property type="evidence" value="ECO:0007669"/>
    <property type="project" value="TreeGrafter"/>
</dbReference>